<feature type="transmembrane region" description="Helical" evidence="1">
    <location>
        <begin position="14"/>
        <end position="33"/>
    </location>
</feature>
<gene>
    <name evidence="2" type="ORF">M9458_051741</name>
</gene>
<dbReference type="AlphaFoldDB" id="A0ABD0MVC4"/>
<keyword evidence="1" id="KW-1133">Transmembrane helix</keyword>
<organism evidence="2 3">
    <name type="scientific">Cirrhinus mrigala</name>
    <name type="common">Mrigala</name>
    <dbReference type="NCBI Taxonomy" id="683832"/>
    <lineage>
        <taxon>Eukaryota</taxon>
        <taxon>Metazoa</taxon>
        <taxon>Chordata</taxon>
        <taxon>Craniata</taxon>
        <taxon>Vertebrata</taxon>
        <taxon>Euteleostomi</taxon>
        <taxon>Actinopterygii</taxon>
        <taxon>Neopterygii</taxon>
        <taxon>Teleostei</taxon>
        <taxon>Ostariophysi</taxon>
        <taxon>Cypriniformes</taxon>
        <taxon>Cyprinidae</taxon>
        <taxon>Labeoninae</taxon>
        <taxon>Labeonini</taxon>
        <taxon>Cirrhinus</taxon>
    </lineage>
</organism>
<keyword evidence="1" id="KW-0472">Membrane</keyword>
<feature type="non-terminal residue" evidence="2">
    <location>
        <position position="1"/>
    </location>
</feature>
<keyword evidence="3" id="KW-1185">Reference proteome</keyword>
<proteinExistence type="predicted"/>
<dbReference type="Proteomes" id="UP001529510">
    <property type="component" value="Unassembled WGS sequence"/>
</dbReference>
<evidence type="ECO:0000313" key="2">
    <source>
        <dbReference type="EMBL" id="KAL0152955.1"/>
    </source>
</evidence>
<reference evidence="2 3" key="1">
    <citation type="submission" date="2024-05" db="EMBL/GenBank/DDBJ databases">
        <title>Genome sequencing and assembly of Indian major carp, Cirrhinus mrigala (Hamilton, 1822).</title>
        <authorList>
            <person name="Mohindra V."/>
            <person name="Chowdhury L.M."/>
            <person name="Lal K."/>
            <person name="Jena J.K."/>
        </authorList>
    </citation>
    <scope>NUCLEOTIDE SEQUENCE [LARGE SCALE GENOMIC DNA]</scope>
    <source>
        <strain evidence="2">CM1030</strain>
        <tissue evidence="2">Blood</tissue>
    </source>
</reference>
<evidence type="ECO:0000256" key="1">
    <source>
        <dbReference type="SAM" id="Phobius"/>
    </source>
</evidence>
<name>A0ABD0MVC4_CIRMR</name>
<keyword evidence="1" id="KW-0812">Transmembrane</keyword>
<sequence length="50" mass="5720">PFEEGFKTKRIVRWLLRAGLASTAIPFTIRVLILANKFGRMQLIGHKPNI</sequence>
<evidence type="ECO:0000313" key="3">
    <source>
        <dbReference type="Proteomes" id="UP001529510"/>
    </source>
</evidence>
<comment type="caution">
    <text evidence="2">The sequence shown here is derived from an EMBL/GenBank/DDBJ whole genome shotgun (WGS) entry which is preliminary data.</text>
</comment>
<protein>
    <submittedName>
        <fullName evidence="2">Uncharacterized protein</fullName>
    </submittedName>
</protein>
<accession>A0ABD0MVC4</accession>
<dbReference type="EMBL" id="JAMKFB020000157">
    <property type="protein sequence ID" value="KAL0152955.1"/>
    <property type="molecule type" value="Genomic_DNA"/>
</dbReference>